<dbReference type="EMBL" id="UINC01001150">
    <property type="protein sequence ID" value="SUZ72392.1"/>
    <property type="molecule type" value="Genomic_DNA"/>
</dbReference>
<dbReference type="Pfam" id="PF00326">
    <property type="entry name" value="Peptidase_S9"/>
    <property type="match status" value="1"/>
</dbReference>
<evidence type="ECO:0000256" key="4">
    <source>
        <dbReference type="ARBA" id="ARBA00022729"/>
    </source>
</evidence>
<feature type="non-terminal residue" evidence="10">
    <location>
        <position position="1"/>
    </location>
</feature>
<evidence type="ECO:0000256" key="1">
    <source>
        <dbReference type="ARBA" id="ARBA00004613"/>
    </source>
</evidence>
<reference evidence="10" key="1">
    <citation type="submission" date="2018-05" db="EMBL/GenBank/DDBJ databases">
        <authorList>
            <person name="Lanie J.A."/>
            <person name="Ng W.-L."/>
            <person name="Kazmierczak K.M."/>
            <person name="Andrzejewski T.M."/>
            <person name="Davidsen T.M."/>
            <person name="Wayne K.J."/>
            <person name="Tettelin H."/>
            <person name="Glass J.I."/>
            <person name="Rusch D."/>
            <person name="Podicherti R."/>
            <person name="Tsui H.-C.T."/>
            <person name="Winkler M.E."/>
        </authorList>
    </citation>
    <scope>NUCLEOTIDE SEQUENCE</scope>
</reference>
<gene>
    <name evidence="10" type="ORF">METZ01_LOCUS25246</name>
</gene>
<organism evidence="10">
    <name type="scientific">marine metagenome</name>
    <dbReference type="NCBI Taxonomy" id="408172"/>
    <lineage>
        <taxon>unclassified sequences</taxon>
        <taxon>metagenomes</taxon>
        <taxon>ecological metagenomes</taxon>
    </lineage>
</organism>
<dbReference type="GO" id="GO:0045493">
    <property type="term" value="P:xylan catabolic process"/>
    <property type="evidence" value="ECO:0007669"/>
    <property type="project" value="UniProtKB-KW"/>
</dbReference>
<evidence type="ECO:0000256" key="2">
    <source>
        <dbReference type="ARBA" id="ARBA00022525"/>
    </source>
</evidence>
<feature type="compositionally biased region" description="Low complexity" evidence="8">
    <location>
        <begin position="25"/>
        <end position="40"/>
    </location>
</feature>
<accession>A0A381PZA3</accession>
<name>A0A381PZA3_9ZZZZ</name>
<evidence type="ECO:0000256" key="8">
    <source>
        <dbReference type="SAM" id="MobiDB-lite"/>
    </source>
</evidence>
<feature type="domain" description="Peptidase S9 prolyl oligopeptidase catalytic" evidence="9">
    <location>
        <begin position="137"/>
        <end position="228"/>
    </location>
</feature>
<evidence type="ECO:0000313" key="10">
    <source>
        <dbReference type="EMBL" id="SUZ72392.1"/>
    </source>
</evidence>
<keyword evidence="7" id="KW-0624">Polysaccharide degradation</keyword>
<dbReference type="InterPro" id="IPR001375">
    <property type="entry name" value="Peptidase_S9_cat"/>
</dbReference>
<dbReference type="GO" id="GO:0030600">
    <property type="term" value="F:feruloyl esterase activity"/>
    <property type="evidence" value="ECO:0007669"/>
    <property type="project" value="InterPro"/>
</dbReference>
<proteinExistence type="predicted"/>
<sequence>VLTRSAISLFFLVVLSCASPSRDGVSAVAPDASAPTASTAHEVDRSSTTSAKVVVQMPSAPVDPTTTNSSIDSEDREPNDPCPSSMVDHGYSSAEFVSGGNVYSFELYRPSSHVTGAVPLVTNWHGLGSNGPQQMAFSGYAELAEEQGFVVVAPTGVGERWELPLIDQEGRDDVRMAAELIDLVATKVCIDLSRVYATGMSNGGYFSSVLACRLSDRIAATFSVAAVVFPDDCQPRRPIAVGAIHGTADSVVPFHGGGTSTLGQHPLFDLVMPDEIRKFAAKFECETTTQRRVGQETQLTIYSLCRDDVEVRFWAVEGGGHTWPGSPVAKLLEDRLGYATEDFDATEQGYQFMSQYSLPG</sequence>
<evidence type="ECO:0000256" key="7">
    <source>
        <dbReference type="ARBA" id="ARBA00023326"/>
    </source>
</evidence>
<evidence type="ECO:0000256" key="6">
    <source>
        <dbReference type="ARBA" id="ARBA00023277"/>
    </source>
</evidence>
<feature type="region of interest" description="Disordered" evidence="8">
    <location>
        <begin position="25"/>
        <end position="83"/>
    </location>
</feature>
<dbReference type="Gene3D" id="3.40.50.1820">
    <property type="entry name" value="alpha/beta hydrolase"/>
    <property type="match status" value="1"/>
</dbReference>
<dbReference type="GO" id="GO:0006508">
    <property type="term" value="P:proteolysis"/>
    <property type="evidence" value="ECO:0007669"/>
    <property type="project" value="InterPro"/>
</dbReference>
<keyword evidence="2" id="KW-0964">Secreted</keyword>
<evidence type="ECO:0000256" key="5">
    <source>
        <dbReference type="ARBA" id="ARBA00022801"/>
    </source>
</evidence>
<protein>
    <recommendedName>
        <fullName evidence="9">Peptidase S9 prolyl oligopeptidase catalytic domain-containing protein</fullName>
    </recommendedName>
</protein>
<evidence type="ECO:0000256" key="3">
    <source>
        <dbReference type="ARBA" id="ARBA00022651"/>
    </source>
</evidence>
<comment type="subcellular location">
    <subcellularLocation>
        <location evidence="1">Secreted</location>
    </subcellularLocation>
</comment>
<dbReference type="SUPFAM" id="SSF53474">
    <property type="entry name" value="alpha/beta-Hydrolases"/>
    <property type="match status" value="1"/>
</dbReference>
<dbReference type="GO" id="GO:0005576">
    <property type="term" value="C:extracellular region"/>
    <property type="evidence" value="ECO:0007669"/>
    <property type="project" value="UniProtKB-SubCell"/>
</dbReference>
<keyword evidence="3" id="KW-0858">Xylan degradation</keyword>
<keyword evidence="5" id="KW-0378">Hydrolase</keyword>
<dbReference type="PANTHER" id="PTHR38050:SF2">
    <property type="entry name" value="FERULOYL ESTERASE C-RELATED"/>
    <property type="match status" value="1"/>
</dbReference>
<dbReference type="GO" id="GO:0008236">
    <property type="term" value="F:serine-type peptidase activity"/>
    <property type="evidence" value="ECO:0007669"/>
    <property type="project" value="InterPro"/>
</dbReference>
<keyword evidence="4" id="KW-0732">Signal</keyword>
<dbReference type="PANTHER" id="PTHR38050">
    <property type="match status" value="1"/>
</dbReference>
<dbReference type="InterPro" id="IPR029058">
    <property type="entry name" value="AB_hydrolase_fold"/>
</dbReference>
<evidence type="ECO:0000259" key="9">
    <source>
        <dbReference type="Pfam" id="PF00326"/>
    </source>
</evidence>
<dbReference type="InterPro" id="IPR043595">
    <property type="entry name" value="FaeB/C/D"/>
</dbReference>
<dbReference type="AlphaFoldDB" id="A0A381PZA3"/>
<keyword evidence="6" id="KW-0119">Carbohydrate metabolism</keyword>